<evidence type="ECO:0000256" key="7">
    <source>
        <dbReference type="ARBA" id="ARBA00023212"/>
    </source>
</evidence>
<evidence type="ECO:0000313" key="13">
    <source>
        <dbReference type="WBParaSite" id="MBELARI_LOCUS10449"/>
    </source>
</evidence>
<keyword evidence="3 8" id="KW-0728">SH3 domain</keyword>
<dbReference type="InterPro" id="IPR002108">
    <property type="entry name" value="ADF-H"/>
</dbReference>
<name>A0AAF3E959_9BILA</name>
<evidence type="ECO:0000256" key="4">
    <source>
        <dbReference type="ARBA" id="ARBA00022490"/>
    </source>
</evidence>
<dbReference type="SUPFAM" id="SSF55753">
    <property type="entry name" value="Actin depolymerizing proteins"/>
    <property type="match status" value="1"/>
</dbReference>
<dbReference type="Gene3D" id="2.30.30.40">
    <property type="entry name" value="SH3 Domains"/>
    <property type="match status" value="1"/>
</dbReference>
<dbReference type="InterPro" id="IPR001452">
    <property type="entry name" value="SH3_domain"/>
</dbReference>
<evidence type="ECO:0000313" key="12">
    <source>
        <dbReference type="Proteomes" id="UP000887575"/>
    </source>
</evidence>
<evidence type="ECO:0000256" key="8">
    <source>
        <dbReference type="PROSITE-ProRule" id="PRU00192"/>
    </source>
</evidence>
<dbReference type="PROSITE" id="PS51263">
    <property type="entry name" value="ADF_H"/>
    <property type="match status" value="1"/>
</dbReference>
<dbReference type="CDD" id="cd11960">
    <property type="entry name" value="SH3_Abp1_eu"/>
    <property type="match status" value="1"/>
</dbReference>
<evidence type="ECO:0000256" key="2">
    <source>
        <dbReference type="ARBA" id="ARBA00011039"/>
    </source>
</evidence>
<evidence type="ECO:0000256" key="1">
    <source>
        <dbReference type="ARBA" id="ARBA00004245"/>
    </source>
</evidence>
<dbReference type="GO" id="GO:0030833">
    <property type="term" value="P:regulation of actin filament polymerization"/>
    <property type="evidence" value="ECO:0007669"/>
    <property type="project" value="TreeGrafter"/>
</dbReference>
<keyword evidence="4" id="KW-0963">Cytoplasm</keyword>
<dbReference type="WBParaSite" id="MBELARI_LOCUS10449">
    <property type="protein sequence ID" value="MBELARI_LOCUS10449"/>
    <property type="gene ID" value="MBELARI_LOCUS10449"/>
</dbReference>
<dbReference type="InterPro" id="IPR029006">
    <property type="entry name" value="ADF-H/Gelsolin-like_dom_sf"/>
</dbReference>
<dbReference type="InterPro" id="IPR036028">
    <property type="entry name" value="SH3-like_dom_sf"/>
</dbReference>
<dbReference type="Pfam" id="PF00241">
    <property type="entry name" value="Cofilin_ADF"/>
    <property type="match status" value="1"/>
</dbReference>
<dbReference type="PANTHER" id="PTHR10829">
    <property type="entry name" value="CORTACTIN AND DREBRIN"/>
    <property type="match status" value="1"/>
</dbReference>
<dbReference type="SMART" id="SM00326">
    <property type="entry name" value="SH3"/>
    <property type="match status" value="1"/>
</dbReference>
<dbReference type="SUPFAM" id="SSF50044">
    <property type="entry name" value="SH3-domain"/>
    <property type="match status" value="1"/>
</dbReference>
<feature type="region of interest" description="Disordered" evidence="9">
    <location>
        <begin position="321"/>
        <end position="382"/>
    </location>
</feature>
<feature type="compositionally biased region" description="Polar residues" evidence="9">
    <location>
        <begin position="231"/>
        <end position="244"/>
    </location>
</feature>
<comment type="subcellular location">
    <subcellularLocation>
        <location evidence="1">Cytoplasm</location>
        <location evidence="1">Cytoskeleton</location>
    </subcellularLocation>
</comment>
<feature type="compositionally biased region" description="Pro residues" evidence="9">
    <location>
        <begin position="267"/>
        <end position="278"/>
    </location>
</feature>
<proteinExistence type="inferred from homology"/>
<dbReference type="PRINTS" id="PR00452">
    <property type="entry name" value="SH3DOMAIN"/>
</dbReference>
<evidence type="ECO:0000259" key="11">
    <source>
        <dbReference type="PROSITE" id="PS51263"/>
    </source>
</evidence>
<organism evidence="12 13">
    <name type="scientific">Mesorhabditis belari</name>
    <dbReference type="NCBI Taxonomy" id="2138241"/>
    <lineage>
        <taxon>Eukaryota</taxon>
        <taxon>Metazoa</taxon>
        <taxon>Ecdysozoa</taxon>
        <taxon>Nematoda</taxon>
        <taxon>Chromadorea</taxon>
        <taxon>Rhabditida</taxon>
        <taxon>Rhabditina</taxon>
        <taxon>Rhabditomorpha</taxon>
        <taxon>Rhabditoidea</taxon>
        <taxon>Rhabditidae</taxon>
        <taxon>Mesorhabditinae</taxon>
        <taxon>Mesorhabditis</taxon>
    </lineage>
</organism>
<dbReference type="GO" id="GO:0030864">
    <property type="term" value="C:cortical actin cytoskeleton"/>
    <property type="evidence" value="ECO:0007669"/>
    <property type="project" value="TreeGrafter"/>
</dbReference>
<dbReference type="GO" id="GO:0051015">
    <property type="term" value="F:actin filament binding"/>
    <property type="evidence" value="ECO:0007669"/>
    <property type="project" value="TreeGrafter"/>
</dbReference>
<keyword evidence="12" id="KW-1185">Reference proteome</keyword>
<feature type="region of interest" description="Disordered" evidence="9">
    <location>
        <begin position="140"/>
        <end position="161"/>
    </location>
</feature>
<dbReference type="FunFam" id="2.30.30.40:FF:000046">
    <property type="entry name" value="Drebrin-like protein isoform B"/>
    <property type="match status" value="1"/>
</dbReference>
<evidence type="ECO:0000256" key="3">
    <source>
        <dbReference type="ARBA" id="ARBA00022443"/>
    </source>
</evidence>
<dbReference type="CDD" id="cd11281">
    <property type="entry name" value="ADF_drebrin_like"/>
    <property type="match status" value="1"/>
</dbReference>
<dbReference type="PANTHER" id="PTHR10829:SF25">
    <property type="entry name" value="DREBRIN-LIKE PROTEIN"/>
    <property type="match status" value="1"/>
</dbReference>
<keyword evidence="5" id="KW-0175">Coiled coil</keyword>
<evidence type="ECO:0000256" key="9">
    <source>
        <dbReference type="SAM" id="MobiDB-lite"/>
    </source>
</evidence>
<feature type="domain" description="ADF-H" evidence="11">
    <location>
        <begin position="4"/>
        <end position="134"/>
    </location>
</feature>
<dbReference type="Pfam" id="PF00018">
    <property type="entry name" value="SH3_1"/>
    <property type="match status" value="1"/>
</dbReference>
<protein>
    <submittedName>
        <fullName evidence="13">Drebrin-like protein</fullName>
    </submittedName>
</protein>
<dbReference type="Proteomes" id="UP000887575">
    <property type="component" value="Unassembled WGS sequence"/>
</dbReference>
<dbReference type="PROSITE" id="PS50002">
    <property type="entry name" value="SH3"/>
    <property type="match status" value="1"/>
</dbReference>
<dbReference type="SMART" id="SM00102">
    <property type="entry name" value="ADF"/>
    <property type="match status" value="1"/>
</dbReference>
<reference evidence="13" key="1">
    <citation type="submission" date="2024-02" db="UniProtKB">
        <authorList>
            <consortium name="WormBaseParasite"/>
        </authorList>
    </citation>
    <scope>IDENTIFICATION</scope>
</reference>
<accession>A0AAF3E959</accession>
<sequence length="488" mass="55382">MTLNYSKNGVELQKAYEEVVGASNPNEKWVIFDYEGTANVLRLGDQGDEGLDEFAASFNAGRVQFGIAKVQFDQTALPKILLVHWQGEGVPSSRLATTTSHVRDVERFLKTVHCVLHARSELDVDEREIRKALSKLPSFSSSNVETSYANPEPVNSVYRPVKPSKDINAKEREDFWKAMEIEENQRKREEIERQQHEREKQKKEQERETKESEIKREKMAQERVAARPPVQDNNQMHKPSSIPSKFNLCDTRKQLFESQIDQSLPVPKTPSKPMPKSQPSPVISPFKAPSFEKNQESDEDNYYSPPAPALPKFEAPKISAAILPPSAPPPSIPKVESPKILESNTPTMYDTVPGELPEPTSKTPPEQHYHHEEPPTFHQSNTPTMYDTVPGELPELTSKTPTKQHYHHEEPPAFHQAAPSLYDTVPGEQQGMRARALWDYQAEDETELSFDPDDEITDIEQVDAGWWRGRAKNGKIGLFPSNYVQIIN</sequence>
<comment type="similarity">
    <text evidence="2">Belongs to the ABP1 family.</text>
</comment>
<keyword evidence="7" id="KW-0206">Cytoskeleton</keyword>
<evidence type="ECO:0000256" key="5">
    <source>
        <dbReference type="ARBA" id="ARBA00023054"/>
    </source>
</evidence>
<feature type="domain" description="SH3" evidence="10">
    <location>
        <begin position="429"/>
        <end position="488"/>
    </location>
</feature>
<evidence type="ECO:0000259" key="10">
    <source>
        <dbReference type="PROSITE" id="PS50002"/>
    </source>
</evidence>
<feature type="compositionally biased region" description="Polar residues" evidence="9">
    <location>
        <begin position="140"/>
        <end position="149"/>
    </location>
</feature>
<dbReference type="AlphaFoldDB" id="A0AAF3E959"/>
<feature type="compositionally biased region" description="Basic and acidic residues" evidence="9">
    <location>
        <begin position="365"/>
        <end position="375"/>
    </location>
</feature>
<feature type="compositionally biased region" description="Basic and acidic residues" evidence="9">
    <location>
        <begin position="187"/>
        <end position="225"/>
    </location>
</feature>
<dbReference type="Gene3D" id="3.40.20.10">
    <property type="entry name" value="Severin"/>
    <property type="match status" value="1"/>
</dbReference>
<evidence type="ECO:0000256" key="6">
    <source>
        <dbReference type="ARBA" id="ARBA00023203"/>
    </source>
</evidence>
<dbReference type="InterPro" id="IPR035717">
    <property type="entry name" value="Drebrin-like_SH3"/>
</dbReference>
<dbReference type="GO" id="GO:0005884">
    <property type="term" value="C:actin filament"/>
    <property type="evidence" value="ECO:0007669"/>
    <property type="project" value="TreeGrafter"/>
</dbReference>
<feature type="region of interest" description="Disordered" evidence="9">
    <location>
        <begin position="187"/>
        <end position="309"/>
    </location>
</feature>
<keyword evidence="6" id="KW-0009">Actin-binding</keyword>